<dbReference type="Gene3D" id="2.60.120.330">
    <property type="entry name" value="B-lactam Antibiotic, Isopenicillin N Synthase, Chain"/>
    <property type="match status" value="1"/>
</dbReference>
<dbReference type="GO" id="GO:0044283">
    <property type="term" value="P:small molecule biosynthetic process"/>
    <property type="evidence" value="ECO:0007669"/>
    <property type="project" value="UniProtKB-ARBA"/>
</dbReference>
<accession>A0AA38XH80</accession>
<dbReference type="PROSITE" id="PS51471">
    <property type="entry name" value="FE2OG_OXY"/>
    <property type="match status" value="1"/>
</dbReference>
<evidence type="ECO:0000256" key="4">
    <source>
        <dbReference type="ARBA" id="ARBA00023004"/>
    </source>
</evidence>
<reference evidence="7" key="1">
    <citation type="submission" date="2022-10" db="EMBL/GenBank/DDBJ databases">
        <title>Culturing micro-colonial fungi from biological soil crusts in the Mojave desert and describing Neophaeococcomyces mojavensis, and introducing the new genera and species Taxawa tesnikishii.</title>
        <authorList>
            <person name="Kurbessoian T."/>
            <person name="Stajich J.E."/>
        </authorList>
    </citation>
    <scope>NUCLEOTIDE SEQUENCE</scope>
    <source>
        <strain evidence="7">TK_41</strain>
    </source>
</reference>
<dbReference type="SUPFAM" id="SSF51197">
    <property type="entry name" value="Clavaminate synthase-like"/>
    <property type="match status" value="1"/>
</dbReference>
<dbReference type="InterPro" id="IPR044861">
    <property type="entry name" value="IPNS-like_FE2OG_OXY"/>
</dbReference>
<dbReference type="Pfam" id="PF03171">
    <property type="entry name" value="2OG-FeII_Oxy"/>
    <property type="match status" value="1"/>
</dbReference>
<evidence type="ECO:0000313" key="7">
    <source>
        <dbReference type="EMBL" id="KAJ9613379.1"/>
    </source>
</evidence>
<dbReference type="InterPro" id="IPR026992">
    <property type="entry name" value="DIOX_N"/>
</dbReference>
<sequence length="353" mass="40543">MSQVVTQDEIESENPLVIKLQNGQTLNVASNEALEADEIPIIDVTGIYSYRLEDRQAVAEKVREAAHRIGFFYVINHGFDHRLAEGAFEQAKRFFRLPLEKKLEVDTRLVPKEYVGYHAMASYNRNGRKHNDLSEAFNFAYSAKQDPENSDADPGVSIWPPNLPGFKEGLYAYHTPMLQFARRMTKVFALALHLPETYFDEWIKRPEAGMRILHYPEQEASVDDQNGIGAHTDFECFTIVNQDMSGGLEVLSKSGRWIRAKPVPNSFVINIADCFMRQTNDYFVSTVHRVINKSGHERYSIPFFYGLDRRMPMVPIPSCVTEDRPAKYEVMTAGEYYLWRAKRAKQGNKVEND</sequence>
<dbReference type="Proteomes" id="UP001172673">
    <property type="component" value="Unassembled WGS sequence"/>
</dbReference>
<dbReference type="PANTHER" id="PTHR10209:SF881">
    <property type="entry name" value="FI07970P-RELATED"/>
    <property type="match status" value="1"/>
</dbReference>
<comment type="similarity">
    <text evidence="1 5">Belongs to the iron/ascorbate-dependent oxidoreductase family.</text>
</comment>
<organism evidence="7 8">
    <name type="scientific">Cladophialophora chaetospira</name>
    <dbReference type="NCBI Taxonomy" id="386627"/>
    <lineage>
        <taxon>Eukaryota</taxon>
        <taxon>Fungi</taxon>
        <taxon>Dikarya</taxon>
        <taxon>Ascomycota</taxon>
        <taxon>Pezizomycotina</taxon>
        <taxon>Eurotiomycetes</taxon>
        <taxon>Chaetothyriomycetidae</taxon>
        <taxon>Chaetothyriales</taxon>
        <taxon>Herpotrichiellaceae</taxon>
        <taxon>Cladophialophora</taxon>
    </lineage>
</organism>
<dbReference type="GO" id="GO:0046872">
    <property type="term" value="F:metal ion binding"/>
    <property type="evidence" value="ECO:0007669"/>
    <property type="project" value="UniProtKB-KW"/>
</dbReference>
<evidence type="ECO:0000256" key="3">
    <source>
        <dbReference type="ARBA" id="ARBA00023002"/>
    </source>
</evidence>
<keyword evidence="8" id="KW-1185">Reference proteome</keyword>
<dbReference type="GO" id="GO:0016491">
    <property type="term" value="F:oxidoreductase activity"/>
    <property type="evidence" value="ECO:0007669"/>
    <property type="project" value="UniProtKB-KW"/>
</dbReference>
<evidence type="ECO:0000256" key="5">
    <source>
        <dbReference type="RuleBase" id="RU003682"/>
    </source>
</evidence>
<evidence type="ECO:0000259" key="6">
    <source>
        <dbReference type="PROSITE" id="PS51471"/>
    </source>
</evidence>
<dbReference type="AlphaFoldDB" id="A0AA38XH80"/>
<feature type="domain" description="Fe2OG dioxygenase" evidence="6">
    <location>
        <begin position="206"/>
        <end position="307"/>
    </location>
</feature>
<name>A0AA38XH80_9EURO</name>
<keyword evidence="3 5" id="KW-0560">Oxidoreductase</keyword>
<dbReference type="Pfam" id="PF14226">
    <property type="entry name" value="DIOX_N"/>
    <property type="match status" value="1"/>
</dbReference>
<comment type="caution">
    <text evidence="7">The sequence shown here is derived from an EMBL/GenBank/DDBJ whole genome shotgun (WGS) entry which is preliminary data.</text>
</comment>
<protein>
    <recommendedName>
        <fullName evidence="6">Fe2OG dioxygenase domain-containing protein</fullName>
    </recommendedName>
</protein>
<proteinExistence type="inferred from homology"/>
<evidence type="ECO:0000256" key="1">
    <source>
        <dbReference type="ARBA" id="ARBA00008056"/>
    </source>
</evidence>
<keyword evidence="2 5" id="KW-0479">Metal-binding</keyword>
<dbReference type="InterPro" id="IPR005123">
    <property type="entry name" value="Oxoglu/Fe-dep_dioxygenase_dom"/>
</dbReference>
<dbReference type="InterPro" id="IPR027443">
    <property type="entry name" value="IPNS-like_sf"/>
</dbReference>
<keyword evidence="4 5" id="KW-0408">Iron</keyword>
<evidence type="ECO:0000256" key="2">
    <source>
        <dbReference type="ARBA" id="ARBA00022723"/>
    </source>
</evidence>
<dbReference type="EMBL" id="JAPDRK010000004">
    <property type="protein sequence ID" value="KAJ9613379.1"/>
    <property type="molecule type" value="Genomic_DNA"/>
</dbReference>
<gene>
    <name evidence="7" type="ORF">H2200_003321</name>
</gene>
<evidence type="ECO:0000313" key="8">
    <source>
        <dbReference type="Proteomes" id="UP001172673"/>
    </source>
</evidence>
<dbReference type="PRINTS" id="PR00682">
    <property type="entry name" value="IPNSYNTHASE"/>
</dbReference>
<dbReference type="PANTHER" id="PTHR10209">
    <property type="entry name" value="OXIDOREDUCTASE, 2OG-FE II OXYGENASE FAMILY PROTEIN"/>
    <property type="match status" value="1"/>
</dbReference>